<protein>
    <submittedName>
        <fullName evidence="2">Crp/Fnr family transcriptional regulator</fullName>
    </submittedName>
</protein>
<dbReference type="Gene3D" id="2.60.120.10">
    <property type="entry name" value="Jelly Rolls"/>
    <property type="match status" value="1"/>
</dbReference>
<name>A0ABW7UTI2_9ACTN</name>
<comment type="caution">
    <text evidence="2">The sequence shown here is derived from an EMBL/GenBank/DDBJ whole genome shotgun (WGS) entry which is preliminary data.</text>
</comment>
<feature type="domain" description="Cyclic nucleotide-binding" evidence="1">
    <location>
        <begin position="7"/>
        <end position="76"/>
    </location>
</feature>
<organism evidence="2 3">
    <name type="scientific">Streptomyces pathocidini</name>
    <dbReference type="NCBI Taxonomy" id="1650571"/>
    <lineage>
        <taxon>Bacteria</taxon>
        <taxon>Bacillati</taxon>
        <taxon>Actinomycetota</taxon>
        <taxon>Actinomycetes</taxon>
        <taxon>Kitasatosporales</taxon>
        <taxon>Streptomycetaceae</taxon>
        <taxon>Streptomyces</taxon>
    </lineage>
</organism>
<dbReference type="SMART" id="SM00100">
    <property type="entry name" value="cNMP"/>
    <property type="match status" value="1"/>
</dbReference>
<keyword evidence="3" id="KW-1185">Reference proteome</keyword>
<accession>A0ABW7UTI2</accession>
<dbReference type="PANTHER" id="PTHR24567">
    <property type="entry name" value="CRP FAMILY TRANSCRIPTIONAL REGULATORY PROTEIN"/>
    <property type="match status" value="1"/>
</dbReference>
<evidence type="ECO:0000259" key="1">
    <source>
        <dbReference type="PROSITE" id="PS50042"/>
    </source>
</evidence>
<dbReference type="PROSITE" id="PS50042">
    <property type="entry name" value="CNMP_BINDING_3"/>
    <property type="match status" value="1"/>
</dbReference>
<dbReference type="InterPro" id="IPR014710">
    <property type="entry name" value="RmlC-like_jellyroll"/>
</dbReference>
<dbReference type="InterPro" id="IPR000595">
    <property type="entry name" value="cNMP-bd_dom"/>
</dbReference>
<dbReference type="Proteomes" id="UP001611548">
    <property type="component" value="Unassembled WGS sequence"/>
</dbReference>
<dbReference type="RefSeq" id="WP_055473586.1">
    <property type="nucleotide sequence ID" value="NZ_JBEZHZ010000011.1"/>
</dbReference>
<evidence type="ECO:0000313" key="2">
    <source>
        <dbReference type="EMBL" id="MFI1965010.1"/>
    </source>
</evidence>
<gene>
    <name evidence="2" type="ORF">ACH429_12990</name>
</gene>
<dbReference type="PANTHER" id="PTHR24567:SF74">
    <property type="entry name" value="HTH-TYPE TRANSCRIPTIONAL REGULATOR ARCR"/>
    <property type="match status" value="1"/>
</dbReference>
<dbReference type="SUPFAM" id="SSF51206">
    <property type="entry name" value="cAMP-binding domain-like"/>
    <property type="match status" value="1"/>
</dbReference>
<proteinExistence type="predicted"/>
<dbReference type="Pfam" id="PF00027">
    <property type="entry name" value="cNMP_binding"/>
    <property type="match status" value="1"/>
</dbReference>
<dbReference type="InterPro" id="IPR050397">
    <property type="entry name" value="Env_Response_Regulators"/>
</dbReference>
<dbReference type="CDD" id="cd00038">
    <property type="entry name" value="CAP_ED"/>
    <property type="match status" value="1"/>
</dbReference>
<sequence>MTTAPRFLRSLPPGVRDRLMEHGREVSFPQDARIFEEGGQATGFWVIRSGAVTLDLRVTDRRSATVATLGPGDLLGWSWLFPPYEWDFGAEALSPVRTYAFDGFQVRAMCDEDPVLGLVLMRTVAEILAHRLQAARTRLLEMSPHIVTV</sequence>
<reference evidence="2 3" key="1">
    <citation type="submission" date="2024-10" db="EMBL/GenBank/DDBJ databases">
        <title>The Natural Products Discovery Center: Release of the First 8490 Sequenced Strains for Exploring Actinobacteria Biosynthetic Diversity.</title>
        <authorList>
            <person name="Kalkreuter E."/>
            <person name="Kautsar S.A."/>
            <person name="Yang D."/>
            <person name="Bader C.D."/>
            <person name="Teijaro C.N."/>
            <person name="Fluegel L."/>
            <person name="Davis C.M."/>
            <person name="Simpson J.R."/>
            <person name="Lauterbach L."/>
            <person name="Steele A.D."/>
            <person name="Gui C."/>
            <person name="Meng S."/>
            <person name="Li G."/>
            <person name="Viehrig K."/>
            <person name="Ye F."/>
            <person name="Su P."/>
            <person name="Kiefer A.F."/>
            <person name="Nichols A."/>
            <person name="Cepeda A.J."/>
            <person name="Yan W."/>
            <person name="Fan B."/>
            <person name="Jiang Y."/>
            <person name="Adhikari A."/>
            <person name="Zheng C.-J."/>
            <person name="Schuster L."/>
            <person name="Cowan T.M."/>
            <person name="Smanski M.J."/>
            <person name="Chevrette M.G."/>
            <person name="De Carvalho L.P.S."/>
            <person name="Shen B."/>
        </authorList>
    </citation>
    <scope>NUCLEOTIDE SEQUENCE [LARGE SCALE GENOMIC DNA]</scope>
    <source>
        <strain evidence="2 3">NPDC020327</strain>
    </source>
</reference>
<evidence type="ECO:0000313" key="3">
    <source>
        <dbReference type="Proteomes" id="UP001611548"/>
    </source>
</evidence>
<dbReference type="EMBL" id="JBIRWE010000004">
    <property type="protein sequence ID" value="MFI1965010.1"/>
    <property type="molecule type" value="Genomic_DNA"/>
</dbReference>
<dbReference type="InterPro" id="IPR018490">
    <property type="entry name" value="cNMP-bd_dom_sf"/>
</dbReference>